<evidence type="ECO:0000313" key="3">
    <source>
        <dbReference type="Proteomes" id="UP000316416"/>
    </source>
</evidence>
<evidence type="ECO:0000256" key="1">
    <source>
        <dbReference type="SAM" id="Phobius"/>
    </source>
</evidence>
<feature type="transmembrane region" description="Helical" evidence="1">
    <location>
        <begin position="38"/>
        <end position="58"/>
    </location>
</feature>
<dbReference type="EMBL" id="CP045503">
    <property type="protein sequence ID" value="QPG59483.1"/>
    <property type="molecule type" value="Genomic_DNA"/>
</dbReference>
<feature type="transmembrane region" description="Helical" evidence="1">
    <location>
        <begin position="7"/>
        <end position="32"/>
    </location>
</feature>
<organism evidence="2 3">
    <name type="scientific">Shewanella eurypsychrophilus</name>
    <dbReference type="NCBI Taxonomy" id="2593656"/>
    <lineage>
        <taxon>Bacteria</taxon>
        <taxon>Pseudomonadati</taxon>
        <taxon>Pseudomonadota</taxon>
        <taxon>Gammaproteobacteria</taxon>
        <taxon>Alteromonadales</taxon>
        <taxon>Shewanellaceae</taxon>
        <taxon>Shewanella</taxon>
    </lineage>
</organism>
<reference evidence="2" key="1">
    <citation type="submission" date="2021-07" db="EMBL/GenBank/DDBJ databases">
        <title>Shewanella sp. YLB-07 whole genome sequence.</title>
        <authorList>
            <person name="Yu L."/>
        </authorList>
    </citation>
    <scope>NUCLEOTIDE SEQUENCE</scope>
    <source>
        <strain evidence="2">YLB-08</strain>
    </source>
</reference>
<name>A0ABX6VBT6_9GAMM</name>
<gene>
    <name evidence="2" type="ORF">FM038_020430</name>
</gene>
<keyword evidence="1" id="KW-0812">Transmembrane</keyword>
<evidence type="ECO:0008006" key="4">
    <source>
        <dbReference type="Google" id="ProtNLM"/>
    </source>
</evidence>
<evidence type="ECO:0000313" key="2">
    <source>
        <dbReference type="EMBL" id="QPG59483.1"/>
    </source>
</evidence>
<dbReference type="Proteomes" id="UP000316416">
    <property type="component" value="Chromosome"/>
</dbReference>
<proteinExistence type="predicted"/>
<keyword evidence="1" id="KW-1133">Transmembrane helix</keyword>
<keyword evidence="3" id="KW-1185">Reference proteome</keyword>
<dbReference type="RefSeq" id="WP_142871423.1">
    <property type="nucleotide sequence ID" value="NZ_CP045503.2"/>
</dbReference>
<accession>A0ABX6VBT6</accession>
<sequence length="85" mass="9217">MKFIGLFIYALQWLAVALSPTLIGVFIGIAISLQSEQLSPSVILSWTAVGFLIGGFWAEKIRKTVGLSAFFGRLAGANDTRDNKL</sequence>
<protein>
    <recommendedName>
        <fullName evidence="4">Holin</fullName>
    </recommendedName>
</protein>
<keyword evidence="1" id="KW-0472">Membrane</keyword>